<dbReference type="Proteomes" id="UP001163096">
    <property type="component" value="Chromosome"/>
</dbReference>
<dbReference type="AlphaFoldDB" id="A0A9X9S5D0"/>
<dbReference type="EMBL" id="CP113361">
    <property type="protein sequence ID" value="WAI02224.1"/>
    <property type="molecule type" value="Genomic_DNA"/>
</dbReference>
<evidence type="ECO:0000313" key="3">
    <source>
        <dbReference type="Proteomes" id="UP001163096"/>
    </source>
</evidence>
<protein>
    <submittedName>
        <fullName evidence="2">Uncharacterized protein</fullName>
    </submittedName>
</protein>
<proteinExistence type="predicted"/>
<sequence length="53" mass="5928">MGKGRGGGRSPNDDRSDSMNPNNPAYDAARDNRSDQLNPNNERYQGDEEEDED</sequence>
<dbReference type="KEGG" id="mou:OU421_04960"/>
<evidence type="ECO:0000313" key="2">
    <source>
        <dbReference type="EMBL" id="WAI02224.1"/>
    </source>
</evidence>
<gene>
    <name evidence="2" type="ORF">OU421_04960</name>
</gene>
<name>A0A9X9S5D0_METOG</name>
<feature type="region of interest" description="Disordered" evidence="1">
    <location>
        <begin position="1"/>
        <end position="53"/>
    </location>
</feature>
<accession>A0A9X9S5D0</accession>
<dbReference type="RefSeq" id="WP_268187502.1">
    <property type="nucleotide sequence ID" value="NZ_CP113361.1"/>
</dbReference>
<evidence type="ECO:0000256" key="1">
    <source>
        <dbReference type="SAM" id="MobiDB-lite"/>
    </source>
</evidence>
<organism evidence="2 3">
    <name type="scientific">Methanogenium organophilum</name>
    <dbReference type="NCBI Taxonomy" id="2199"/>
    <lineage>
        <taxon>Archaea</taxon>
        <taxon>Methanobacteriati</taxon>
        <taxon>Methanobacteriota</taxon>
        <taxon>Stenosarchaea group</taxon>
        <taxon>Methanomicrobia</taxon>
        <taxon>Methanomicrobiales</taxon>
        <taxon>Methanomicrobiaceae</taxon>
        <taxon>Methanogenium</taxon>
    </lineage>
</organism>
<dbReference type="GeneID" id="76834428"/>
<keyword evidence="3" id="KW-1185">Reference proteome</keyword>
<reference evidence="2" key="1">
    <citation type="submission" date="2022-11" db="EMBL/GenBank/DDBJ databases">
        <title>Complete genome sequence of Methanogenium organophilum DSM 3596.</title>
        <authorList>
            <person name="Chen S.-C."/>
            <person name="Lai S.-J."/>
            <person name="You Y.-T."/>
        </authorList>
    </citation>
    <scope>NUCLEOTIDE SEQUENCE</scope>
    <source>
        <strain evidence="2">DSM 3596</strain>
    </source>
</reference>